<reference evidence="2" key="1">
    <citation type="journal article" date="2022" name="Plant J.">
        <title>Strategies of tolerance reflected in two North American maple genomes.</title>
        <authorList>
            <person name="McEvoy S.L."/>
            <person name="Sezen U.U."/>
            <person name="Trouern-Trend A."/>
            <person name="McMahon S.M."/>
            <person name="Schaberg P.G."/>
            <person name="Yang J."/>
            <person name="Wegrzyn J.L."/>
            <person name="Swenson N.G."/>
        </authorList>
    </citation>
    <scope>NUCLEOTIDE SEQUENCE</scope>
    <source>
        <strain evidence="2">91603</strain>
    </source>
</reference>
<dbReference type="Proteomes" id="UP001064489">
    <property type="component" value="Chromosome 4"/>
</dbReference>
<dbReference type="PANTHER" id="PTHR33447:SF2">
    <property type="entry name" value="GLUTATHIONE GAMMA-GLUTAMYLCYSTEINYLTRANSFERASE"/>
    <property type="match status" value="1"/>
</dbReference>
<gene>
    <name evidence="2" type="ORF">LWI28_026733</name>
</gene>
<proteinExistence type="predicted"/>
<dbReference type="GO" id="GO:0016756">
    <property type="term" value="F:glutathione gamma-glutamylcysteinyltransferase activity"/>
    <property type="evidence" value="ECO:0007669"/>
    <property type="project" value="InterPro"/>
</dbReference>
<evidence type="ECO:0000313" key="2">
    <source>
        <dbReference type="EMBL" id="KAI9182571.1"/>
    </source>
</evidence>
<accession>A0AAD5NU74</accession>
<dbReference type="Pfam" id="PF09328">
    <property type="entry name" value="Phytochelatin_C"/>
    <property type="match status" value="1"/>
</dbReference>
<dbReference type="AlphaFoldDB" id="A0AAD5NU74"/>
<organism evidence="2 3">
    <name type="scientific">Acer negundo</name>
    <name type="common">Box elder</name>
    <dbReference type="NCBI Taxonomy" id="4023"/>
    <lineage>
        <taxon>Eukaryota</taxon>
        <taxon>Viridiplantae</taxon>
        <taxon>Streptophyta</taxon>
        <taxon>Embryophyta</taxon>
        <taxon>Tracheophyta</taxon>
        <taxon>Spermatophyta</taxon>
        <taxon>Magnoliopsida</taxon>
        <taxon>eudicotyledons</taxon>
        <taxon>Gunneridae</taxon>
        <taxon>Pentapetalae</taxon>
        <taxon>rosids</taxon>
        <taxon>malvids</taxon>
        <taxon>Sapindales</taxon>
        <taxon>Sapindaceae</taxon>
        <taxon>Hippocastanoideae</taxon>
        <taxon>Acereae</taxon>
        <taxon>Acer</taxon>
    </lineage>
</organism>
<comment type="caution">
    <text evidence="2">The sequence shown here is derived from an EMBL/GenBank/DDBJ whole genome shotgun (WGS) entry which is preliminary data.</text>
</comment>
<feature type="domain" description="Phytochelatin synthase C-terminal" evidence="1">
    <location>
        <begin position="57"/>
        <end position="126"/>
    </location>
</feature>
<dbReference type="GO" id="GO:0098849">
    <property type="term" value="P:cellular detoxification of cadmium ion"/>
    <property type="evidence" value="ECO:0007669"/>
    <property type="project" value="TreeGrafter"/>
</dbReference>
<reference evidence="2" key="2">
    <citation type="submission" date="2023-02" db="EMBL/GenBank/DDBJ databases">
        <authorList>
            <person name="Swenson N.G."/>
            <person name="Wegrzyn J.L."/>
            <person name="Mcevoy S.L."/>
        </authorList>
    </citation>
    <scope>NUCLEOTIDE SEQUENCE</scope>
    <source>
        <strain evidence="2">91603</strain>
        <tissue evidence="2">Leaf</tissue>
    </source>
</reference>
<protein>
    <recommendedName>
        <fullName evidence="1">Phytochelatin synthase C-terminal domain-containing protein</fullName>
    </recommendedName>
</protein>
<dbReference type="GO" id="GO:0046938">
    <property type="term" value="P:phytochelatin biosynthetic process"/>
    <property type="evidence" value="ECO:0007669"/>
    <property type="project" value="InterPro"/>
</dbReference>
<evidence type="ECO:0000313" key="3">
    <source>
        <dbReference type="Proteomes" id="UP001064489"/>
    </source>
</evidence>
<keyword evidence="3" id="KW-1185">Reference proteome</keyword>
<name>A0AAD5NU74_ACENE</name>
<dbReference type="PANTHER" id="PTHR33447">
    <property type="entry name" value="GLUTATHIONE GAMMA-GLUTAMYLCYSTEINYLTRANSFERASE"/>
    <property type="match status" value="1"/>
</dbReference>
<dbReference type="EMBL" id="JAJSOW010000101">
    <property type="protein sequence ID" value="KAI9182571.1"/>
    <property type="molecule type" value="Genomic_DNA"/>
</dbReference>
<sequence length="134" mass="15411">MESRRSQSSKLGTLKGSNAILCGVDETQFKHIQNCSTVKEPKMCFEQPIKAQPRGVDESWISVEKYLTEDVPRKLRSEHVKDVEDLLSLVFRATPSSIKDFINWVAEVQSHEDAYTSFTEENRKLLEYVLEMSL</sequence>
<dbReference type="GO" id="GO:0046872">
    <property type="term" value="F:metal ion binding"/>
    <property type="evidence" value="ECO:0007669"/>
    <property type="project" value="InterPro"/>
</dbReference>
<dbReference type="InterPro" id="IPR040409">
    <property type="entry name" value="PCS-like"/>
</dbReference>
<dbReference type="InterPro" id="IPR015407">
    <property type="entry name" value="Phytochelatin_synthase_C"/>
</dbReference>
<evidence type="ECO:0000259" key="1">
    <source>
        <dbReference type="Pfam" id="PF09328"/>
    </source>
</evidence>
<dbReference type="GO" id="GO:0010273">
    <property type="term" value="P:detoxification of copper ion"/>
    <property type="evidence" value="ECO:0007669"/>
    <property type="project" value="TreeGrafter"/>
</dbReference>